<evidence type="ECO:0000256" key="4">
    <source>
        <dbReference type="RuleBase" id="RU369044"/>
    </source>
</evidence>
<keyword evidence="1" id="KW-0677">Repeat</keyword>
<gene>
    <name evidence="6" type="primary">KRTAP27-1</name>
</gene>
<evidence type="ECO:0000313" key="6">
    <source>
        <dbReference type="RefSeq" id="XP_008535690.1"/>
    </source>
</evidence>
<comment type="subunit">
    <text evidence="4">Interacts with hair keratins.</text>
</comment>
<dbReference type="InterPro" id="IPR007659">
    <property type="entry name" value="Keratin_matx"/>
</dbReference>
<protein>
    <recommendedName>
        <fullName evidence="4">Keratin-associated protein</fullName>
    </recommendedName>
</protein>
<keyword evidence="5" id="KW-1185">Reference proteome</keyword>
<comment type="function">
    <text evidence="4">In the hair cortex, hair keratin intermediate filaments are embedded in an interfilamentous matrix, consisting of hair keratin-associated proteins (KRTAP), which are essential for the formation of a rigid and resistant hair shaft through their extensive disulfide bond cross-linking with abundant cysteine residues of hair keratins. The matrix proteins include the high-sulfur and high-glycine-tyrosine keratins.</text>
</comment>
<evidence type="ECO:0000256" key="3">
    <source>
        <dbReference type="ARBA" id="ARBA00034495"/>
    </source>
</evidence>
<keyword evidence="2 4" id="KW-0416">Keratin</keyword>
<name>A0ABM2FMT7_EQUPR</name>
<dbReference type="InterPro" id="IPR007951">
    <property type="entry name" value="KRTAP_PMG"/>
</dbReference>
<organism evidence="5 6">
    <name type="scientific">Equus przewalskii</name>
    <name type="common">Przewalski's horse</name>
    <name type="synonym">Equus caballus przewalskii</name>
    <dbReference type="NCBI Taxonomy" id="9798"/>
    <lineage>
        <taxon>Eukaryota</taxon>
        <taxon>Metazoa</taxon>
        <taxon>Chordata</taxon>
        <taxon>Craniata</taxon>
        <taxon>Vertebrata</taxon>
        <taxon>Euteleostomi</taxon>
        <taxon>Mammalia</taxon>
        <taxon>Eutheria</taxon>
        <taxon>Laurasiatheria</taxon>
        <taxon>Perissodactyla</taxon>
        <taxon>Equidae</taxon>
        <taxon>Equus</taxon>
    </lineage>
</organism>
<reference evidence="6" key="1">
    <citation type="submission" date="2025-08" db="UniProtKB">
        <authorList>
            <consortium name="RefSeq"/>
        </authorList>
    </citation>
    <scope>IDENTIFICATION</scope>
    <source>
        <tissue evidence="6">Blood</tissue>
    </source>
</reference>
<evidence type="ECO:0000256" key="2">
    <source>
        <dbReference type="ARBA" id="ARBA00022744"/>
    </source>
</evidence>
<dbReference type="Proteomes" id="UP001652662">
    <property type="component" value="Chromosome 27"/>
</dbReference>
<dbReference type="PANTHER" id="PTHR23260">
    <property type="entry name" value="KERATIN ASSOCIATED PROTEIN 3-3-RELATED"/>
    <property type="match status" value="1"/>
</dbReference>
<accession>A0ABM2FMT7</accession>
<evidence type="ECO:0000313" key="5">
    <source>
        <dbReference type="Proteomes" id="UP001652662"/>
    </source>
</evidence>
<dbReference type="GeneID" id="103562425"/>
<comment type="similarity">
    <text evidence="3 4">Belongs to the PMG family.</text>
</comment>
<dbReference type="Pfam" id="PF05287">
    <property type="entry name" value="PMG"/>
    <property type="match status" value="1"/>
</dbReference>
<proteinExistence type="inferred from homology"/>
<dbReference type="RefSeq" id="XP_008535690.1">
    <property type="nucleotide sequence ID" value="XM_008537468.2"/>
</dbReference>
<evidence type="ECO:0000256" key="1">
    <source>
        <dbReference type="ARBA" id="ARBA00022737"/>
    </source>
</evidence>
<dbReference type="PANTHER" id="PTHR23260:SF8">
    <property type="entry name" value="KERATIN-ASSOCIATED PROTEIN"/>
    <property type="match status" value="1"/>
</dbReference>
<sequence length="206" mass="22397">MLQSHCHSLKNFYNVPPLSAIVHSSKPISFEDGFFLPSSYHGRTWLLDNFQETCNETISCKAPNCEQERCTENSCVPSACLPRVVHTTCSNSRLCERTTCQSGTSSTVLECVSQPCQSVSSQQMGSVVQSCQPVSYVAKCCPPKTSVSTSCQTLECESNQYQSQSSESTSCRPLVYVAPGPQFLESSSNTYEPACCVTGGVQLPSK</sequence>